<name>A0ACB8XC52_9TELE</name>
<reference evidence="1" key="1">
    <citation type="submission" date="2022-04" db="EMBL/GenBank/DDBJ databases">
        <title>Jade perch genome.</title>
        <authorList>
            <person name="Chao B."/>
        </authorList>
    </citation>
    <scope>NUCLEOTIDE SEQUENCE</scope>
    <source>
        <strain evidence="1">CB-2022</strain>
    </source>
</reference>
<proteinExistence type="predicted"/>
<sequence length="855" mass="95348">SLMPKLFDLKLPVGCRTLPEGFWSAVDVWIKKPHVVNKRLCGVKETEAGEEEGRGTLRSLLDSPGLSHEVLSFLSPPAGAHGESWSSSSVRTFIPKVSCYGTNLQKELILKDFDRQQVTFLPFEEDAEGQVSLKRGNIHQVQLLHQDCEEWALELHALAPDAWFSDGVAYPKLRWLSSDLLPKLARWATECKSSEFRSTLSLLPVEKYSLMYQQLKDKYKAMVKVKSALCTSYIYTVLMVYHLLVSIVVSIPACHAGDRGSIPDDGEFSTFFVVASVLFYTVVCWGGSISKKDTSRLDKLIRRAGSVVGTKLDSLVTVAESRTLDKLLDIMDNASHPLHTVISNQRSLFSERLLLPKCRTNRLKNSFVWPEVTDPEKFVYEDVAIATYLLVLWAEERAERGQTARQSFVDLGCGNGLLVHILTNEGHPGKGIDVRKEEDLGHVRPPHSARGVFSAGVASSPLLLLRAMLNGQKTFFTLKQEKPITPSASCLFPGTDWLIGNHSDELTPWIPVIAARRVISRHNLTQQLKCQLISPIGNNIMGRGRMCECVFAFCSHCRSSHSCRYFVLPCCFFDFYGKYQRRQCKKSQYKEYIDFIAEVSQVSGFDTEEDCLRIPSTKRVCLVGKSRNYQLADEAEAEQRRAHYIQSRQTPSGVTVQGSDITNDCCHGNKDTDGTPGSSWGAGFQPRDRVEAVRNCAALPRAFVNAVVLQVANALLGMAEDDGGGASSDWNRGGSLSVSEVAGLLGQETLQLLKKECGGLQTLLKNNHQVFRVEGGRVYIRDWRDRKPSGTDTKRKPVAPGALKTRPCWFHDHHPQRCPLQAEHCAFAHGPDDLRPSTRPLKKIKNEAFSLAHPS</sequence>
<keyword evidence="2" id="KW-1185">Reference proteome</keyword>
<evidence type="ECO:0000313" key="2">
    <source>
        <dbReference type="Proteomes" id="UP000831701"/>
    </source>
</evidence>
<accession>A0ACB8XC52</accession>
<gene>
    <name evidence="1" type="ORF">L3Q82_016891</name>
</gene>
<protein>
    <submittedName>
        <fullName evidence="1">Uncharacterized protein</fullName>
    </submittedName>
</protein>
<dbReference type="Proteomes" id="UP000831701">
    <property type="component" value="Chromosome 2"/>
</dbReference>
<organism evidence="1 2">
    <name type="scientific">Scortum barcoo</name>
    <name type="common">barcoo grunter</name>
    <dbReference type="NCBI Taxonomy" id="214431"/>
    <lineage>
        <taxon>Eukaryota</taxon>
        <taxon>Metazoa</taxon>
        <taxon>Chordata</taxon>
        <taxon>Craniata</taxon>
        <taxon>Vertebrata</taxon>
        <taxon>Euteleostomi</taxon>
        <taxon>Actinopterygii</taxon>
        <taxon>Neopterygii</taxon>
        <taxon>Teleostei</taxon>
        <taxon>Neoteleostei</taxon>
        <taxon>Acanthomorphata</taxon>
        <taxon>Eupercaria</taxon>
        <taxon>Centrarchiformes</taxon>
        <taxon>Terapontoidei</taxon>
        <taxon>Terapontidae</taxon>
        <taxon>Scortum</taxon>
    </lineage>
</organism>
<evidence type="ECO:0000313" key="1">
    <source>
        <dbReference type="EMBL" id="KAI3376403.1"/>
    </source>
</evidence>
<feature type="non-terminal residue" evidence="1">
    <location>
        <position position="1"/>
    </location>
</feature>
<comment type="caution">
    <text evidence="1">The sequence shown here is derived from an EMBL/GenBank/DDBJ whole genome shotgun (WGS) entry which is preliminary data.</text>
</comment>
<dbReference type="EMBL" id="CM041532">
    <property type="protein sequence ID" value="KAI3376403.1"/>
    <property type="molecule type" value="Genomic_DNA"/>
</dbReference>